<reference evidence="2" key="1">
    <citation type="submission" date="2016-06" db="EMBL/GenBank/DDBJ databases">
        <title>Parallel loss of symbiosis genes in relatives of nitrogen-fixing non-legume Parasponia.</title>
        <authorList>
            <person name="Van Velzen R."/>
            <person name="Holmer R."/>
            <person name="Bu F."/>
            <person name="Rutten L."/>
            <person name="Van Zeijl A."/>
            <person name="Liu W."/>
            <person name="Santuari L."/>
            <person name="Cao Q."/>
            <person name="Sharma T."/>
            <person name="Shen D."/>
            <person name="Roswanjaya Y."/>
            <person name="Wardhani T."/>
            <person name="Kalhor M.S."/>
            <person name="Jansen J."/>
            <person name="Van den Hoogen J."/>
            <person name="Gungor B."/>
            <person name="Hartog M."/>
            <person name="Hontelez J."/>
            <person name="Verver J."/>
            <person name="Yang W.-C."/>
            <person name="Schijlen E."/>
            <person name="Repin R."/>
            <person name="Schilthuizen M."/>
            <person name="Schranz E."/>
            <person name="Heidstra R."/>
            <person name="Miyata K."/>
            <person name="Fedorova E."/>
            <person name="Kohlen W."/>
            <person name="Bisseling T."/>
            <person name="Smit S."/>
            <person name="Geurts R."/>
        </authorList>
    </citation>
    <scope>NUCLEOTIDE SEQUENCE [LARGE SCALE GENOMIC DNA]</scope>
    <source>
        <strain evidence="2">cv. WU1-14</strain>
    </source>
</reference>
<dbReference type="Proteomes" id="UP000237105">
    <property type="component" value="Unassembled WGS sequence"/>
</dbReference>
<dbReference type="EMBL" id="JXTB01000303">
    <property type="protein sequence ID" value="PON46912.1"/>
    <property type="molecule type" value="Genomic_DNA"/>
</dbReference>
<gene>
    <name evidence="1" type="ORF">PanWU01x14_248280</name>
</gene>
<evidence type="ECO:0000313" key="1">
    <source>
        <dbReference type="EMBL" id="PON46912.1"/>
    </source>
</evidence>
<name>A0A2P5BDN9_PARAD</name>
<protein>
    <submittedName>
        <fullName evidence="1">Uncharacterized protein</fullName>
    </submittedName>
</protein>
<organism evidence="1 2">
    <name type="scientific">Parasponia andersonii</name>
    <name type="common">Sponia andersonii</name>
    <dbReference type="NCBI Taxonomy" id="3476"/>
    <lineage>
        <taxon>Eukaryota</taxon>
        <taxon>Viridiplantae</taxon>
        <taxon>Streptophyta</taxon>
        <taxon>Embryophyta</taxon>
        <taxon>Tracheophyta</taxon>
        <taxon>Spermatophyta</taxon>
        <taxon>Magnoliopsida</taxon>
        <taxon>eudicotyledons</taxon>
        <taxon>Gunneridae</taxon>
        <taxon>Pentapetalae</taxon>
        <taxon>rosids</taxon>
        <taxon>fabids</taxon>
        <taxon>Rosales</taxon>
        <taxon>Cannabaceae</taxon>
        <taxon>Parasponia</taxon>
    </lineage>
</organism>
<accession>A0A2P5BDN9</accession>
<sequence>MFTHCRYWGLEWTLTIHHLRCCFSLTGRDLDLMLERVYKGIAQSIRSSCQRCEICESSPSHQVDNLYLEFSLSAVKMISYIVGKLIDDLDLLQLNHIFLSLCMLRDCRWSSSFVS</sequence>
<proteinExistence type="predicted"/>
<comment type="caution">
    <text evidence="1">The sequence shown here is derived from an EMBL/GenBank/DDBJ whole genome shotgun (WGS) entry which is preliminary data.</text>
</comment>
<keyword evidence="2" id="KW-1185">Reference proteome</keyword>
<evidence type="ECO:0000313" key="2">
    <source>
        <dbReference type="Proteomes" id="UP000237105"/>
    </source>
</evidence>
<dbReference type="AlphaFoldDB" id="A0A2P5BDN9"/>